<protein>
    <submittedName>
        <fullName evidence="1">Uncharacterized protein</fullName>
    </submittedName>
</protein>
<name>A0AAV4UC80_CAEEX</name>
<evidence type="ECO:0000313" key="2">
    <source>
        <dbReference type="Proteomes" id="UP001054945"/>
    </source>
</evidence>
<reference evidence="1 2" key="1">
    <citation type="submission" date="2021-06" db="EMBL/GenBank/DDBJ databases">
        <title>Caerostris extrusa draft genome.</title>
        <authorList>
            <person name="Kono N."/>
            <person name="Arakawa K."/>
        </authorList>
    </citation>
    <scope>NUCLEOTIDE SEQUENCE [LARGE SCALE GENOMIC DNA]</scope>
</reference>
<accession>A0AAV4UC80</accession>
<evidence type="ECO:0000313" key="1">
    <source>
        <dbReference type="EMBL" id="GIY55336.1"/>
    </source>
</evidence>
<dbReference type="AlphaFoldDB" id="A0AAV4UC80"/>
<gene>
    <name evidence="1" type="ORF">CEXT_597921</name>
</gene>
<organism evidence="1 2">
    <name type="scientific">Caerostris extrusa</name>
    <name type="common">Bark spider</name>
    <name type="synonym">Caerostris bankana</name>
    <dbReference type="NCBI Taxonomy" id="172846"/>
    <lineage>
        <taxon>Eukaryota</taxon>
        <taxon>Metazoa</taxon>
        <taxon>Ecdysozoa</taxon>
        <taxon>Arthropoda</taxon>
        <taxon>Chelicerata</taxon>
        <taxon>Arachnida</taxon>
        <taxon>Araneae</taxon>
        <taxon>Araneomorphae</taxon>
        <taxon>Entelegynae</taxon>
        <taxon>Araneoidea</taxon>
        <taxon>Araneidae</taxon>
        <taxon>Caerostris</taxon>
    </lineage>
</organism>
<comment type="caution">
    <text evidence="1">The sequence shown here is derived from an EMBL/GenBank/DDBJ whole genome shotgun (WGS) entry which is preliminary data.</text>
</comment>
<sequence>MEGLGVRCPFEVRIERFLCVRRVFVCVSLVPSDEDTLKQHILWLDVFLHLSVCLLEKEESHRDRKNPIDRFIALVPSDEYSLKQPILMVGLFLHSSACLLAKEESHRDQKNSIDRFIGSKELARPKPRIPLFADIYQLPNNNPFNFSTLSFSCGSIIFLLHI</sequence>
<keyword evidence="2" id="KW-1185">Reference proteome</keyword>
<proteinExistence type="predicted"/>
<dbReference type="Proteomes" id="UP001054945">
    <property type="component" value="Unassembled WGS sequence"/>
</dbReference>
<dbReference type="EMBL" id="BPLR01012631">
    <property type="protein sequence ID" value="GIY55336.1"/>
    <property type="molecule type" value="Genomic_DNA"/>
</dbReference>